<keyword evidence="1" id="KW-0732">Signal</keyword>
<evidence type="ECO:0008006" key="4">
    <source>
        <dbReference type="Google" id="ProtNLM"/>
    </source>
</evidence>
<gene>
    <name evidence="2" type="ORF">CKO40_00065</name>
</gene>
<reference evidence="2" key="1">
    <citation type="submission" date="2017-08" db="EMBL/GenBank/DDBJ databases">
        <authorList>
            <person name="Imhoff J.F."/>
            <person name="Rahn T."/>
            <person name="Kuenzel S."/>
            <person name="Neulinger S.C."/>
        </authorList>
    </citation>
    <scope>NUCLEOTIDE SEQUENCE</scope>
    <source>
        <strain evidence="2">DSM 11080</strain>
    </source>
</reference>
<dbReference type="AlphaFoldDB" id="A0AAJ0U179"/>
<comment type="caution">
    <text evidence="2">The sequence shown here is derived from an EMBL/GenBank/DDBJ whole genome shotgun (WGS) entry which is preliminary data.</text>
</comment>
<feature type="chain" id="PRO_5042538326" description="Secreted protein" evidence="1">
    <location>
        <begin position="30"/>
        <end position="250"/>
    </location>
</feature>
<evidence type="ECO:0000313" key="3">
    <source>
        <dbReference type="Proteomes" id="UP001296776"/>
    </source>
</evidence>
<keyword evidence="3" id="KW-1185">Reference proteome</keyword>
<feature type="signal peptide" evidence="1">
    <location>
        <begin position="1"/>
        <end position="29"/>
    </location>
</feature>
<proteinExistence type="predicted"/>
<dbReference type="EMBL" id="NRSJ01000001">
    <property type="protein sequence ID" value="MBK1702985.1"/>
    <property type="molecule type" value="Genomic_DNA"/>
</dbReference>
<reference evidence="2" key="2">
    <citation type="journal article" date="2020" name="Microorganisms">
        <title>Osmotic Adaptation and Compatible Solute Biosynthesis of Phototrophic Bacteria as Revealed from Genome Analyses.</title>
        <authorList>
            <person name="Imhoff J.F."/>
            <person name="Rahn T."/>
            <person name="Kunzel S."/>
            <person name="Keller A."/>
            <person name="Neulinger S.C."/>
        </authorList>
    </citation>
    <scope>NUCLEOTIDE SEQUENCE</scope>
    <source>
        <strain evidence="2">DSM 11080</strain>
    </source>
</reference>
<dbReference type="Proteomes" id="UP001296776">
    <property type="component" value="Unassembled WGS sequence"/>
</dbReference>
<protein>
    <recommendedName>
        <fullName evidence="4">Secreted protein</fullName>
    </recommendedName>
</protein>
<dbReference type="NCBIfam" id="NF040466">
    <property type="entry name" value="ydjY_domain"/>
    <property type="match status" value="1"/>
</dbReference>
<dbReference type="InterPro" id="IPR047750">
    <property type="entry name" value="YdjY-like"/>
</dbReference>
<sequence length="250" mass="27261">MMHENRLTQAKSSIYPAVLALLLSWPAAAWTDETATVAPPEAPSLGQIQLDREMGQFSVPGRFLERGPDQGRDLLEYLAVKRNGYKAYEAVLELDTTATEFNLACILIGLDPDNATLPEYHFDPRPVQGDPVDIHVEWDADGTLHRARAAELILMNGKPVDDHGWVYTGSTFIEPGNIYLAEQSGTLIGFVHDADSIIEHRHGIALNAPQAPSVNRALMPPPQTPIRVIIRNPAETAGQDDAAPSATLAD</sequence>
<organism evidence="2 3">
    <name type="scientific">Halochromatium glycolicum</name>
    <dbReference type="NCBI Taxonomy" id="85075"/>
    <lineage>
        <taxon>Bacteria</taxon>
        <taxon>Pseudomonadati</taxon>
        <taxon>Pseudomonadota</taxon>
        <taxon>Gammaproteobacteria</taxon>
        <taxon>Chromatiales</taxon>
        <taxon>Chromatiaceae</taxon>
        <taxon>Halochromatium</taxon>
    </lineage>
</organism>
<name>A0AAJ0U179_9GAMM</name>
<evidence type="ECO:0000256" key="1">
    <source>
        <dbReference type="SAM" id="SignalP"/>
    </source>
</evidence>
<accession>A0AAJ0U179</accession>
<evidence type="ECO:0000313" key="2">
    <source>
        <dbReference type="EMBL" id="MBK1702985.1"/>
    </source>
</evidence>